<proteinExistence type="predicted"/>
<dbReference type="EMBL" id="CAJPVJ010030452">
    <property type="protein sequence ID" value="CAG2180167.1"/>
    <property type="molecule type" value="Genomic_DNA"/>
</dbReference>
<evidence type="ECO:0000256" key="5">
    <source>
        <dbReference type="ARBA" id="ARBA00023277"/>
    </source>
</evidence>
<evidence type="ECO:0000313" key="8">
    <source>
        <dbReference type="EMBL" id="CAD7663030.1"/>
    </source>
</evidence>
<dbReference type="PANTHER" id="PTHR23429">
    <property type="entry name" value="GLUCOSE-6-PHOSPHATE 1-DEHYDROGENASE G6PD"/>
    <property type="match status" value="1"/>
</dbReference>
<dbReference type="AlphaFoldDB" id="A0A7R9MPV5"/>
<evidence type="ECO:0000256" key="4">
    <source>
        <dbReference type="ARBA" id="ARBA00023002"/>
    </source>
</evidence>
<name>A0A7R9MPV5_9ACAR</name>
<evidence type="ECO:0000259" key="7">
    <source>
        <dbReference type="Pfam" id="PF02781"/>
    </source>
</evidence>
<keyword evidence="4" id="KW-0560">Oxidoreductase</keyword>
<sequence length="292" mass="33306">EPFGTQGRGDYFEQYGIIRDVVQNHLLQVLTLVAIEKPESMDSNKIRDEKVKLLKSMADLAVEDIVLGQYVANPKGVGEANTSYTDDPKVPKNSTASTYSVVVLKINNDRWKGVPFFIKSGKATDESRVEVRVQYKSLDKDLFGGQSKRDMTIFRVQPNEAVYQRVNIKRPGMDSDLIETELDLSYASRFYVCIIYSQPIHQLYANNRVNACSPQNAYLPDAYERLLMDVFNGIQTNFVRTDELAEAWRVFTPALHAIDKEKKMPVKYVFGAQTFKEADALEEKYGLTRENF</sequence>
<feature type="domain" description="Glucose-6-phosphate dehydrogenase C-terminal" evidence="7">
    <location>
        <begin position="1"/>
        <end position="191"/>
    </location>
</feature>
<dbReference type="EMBL" id="OC945277">
    <property type="protein sequence ID" value="CAD7663030.1"/>
    <property type="molecule type" value="Genomic_DNA"/>
</dbReference>
<dbReference type="GO" id="GO:0004345">
    <property type="term" value="F:glucose-6-phosphate dehydrogenase activity"/>
    <property type="evidence" value="ECO:0007669"/>
    <property type="project" value="UniProtKB-EC"/>
</dbReference>
<dbReference type="InterPro" id="IPR001282">
    <property type="entry name" value="G6P_DH"/>
</dbReference>
<gene>
    <name evidence="8" type="ORF">ONB1V03_LOCUS19590</name>
</gene>
<evidence type="ECO:0000313" key="9">
    <source>
        <dbReference type="Proteomes" id="UP000728032"/>
    </source>
</evidence>
<keyword evidence="5" id="KW-0119">Carbohydrate metabolism</keyword>
<dbReference type="OrthoDB" id="6498214at2759"/>
<feature type="domain" description="Glucose-6-phosphate dehydrogenase C-terminal" evidence="7">
    <location>
        <begin position="216"/>
        <end position="286"/>
    </location>
</feature>
<reference evidence="8" key="1">
    <citation type="submission" date="2020-11" db="EMBL/GenBank/DDBJ databases">
        <authorList>
            <person name="Tran Van P."/>
        </authorList>
    </citation>
    <scope>NUCLEOTIDE SEQUENCE</scope>
</reference>
<dbReference type="EC" id="1.1.1.49" evidence="2"/>
<dbReference type="PRINTS" id="PR00079">
    <property type="entry name" value="G6PDHDRGNASE"/>
</dbReference>
<dbReference type="GO" id="GO:0009051">
    <property type="term" value="P:pentose-phosphate shunt, oxidative branch"/>
    <property type="evidence" value="ECO:0007669"/>
    <property type="project" value="TreeGrafter"/>
</dbReference>
<evidence type="ECO:0000256" key="6">
    <source>
        <dbReference type="ARBA" id="ARBA00047696"/>
    </source>
</evidence>
<protein>
    <recommendedName>
        <fullName evidence="2">glucose-6-phosphate dehydrogenase (NADP(+))</fullName>
        <ecNumber evidence="2">1.1.1.49</ecNumber>
    </recommendedName>
</protein>
<dbReference type="Proteomes" id="UP000728032">
    <property type="component" value="Unassembled WGS sequence"/>
</dbReference>
<dbReference type="PANTHER" id="PTHR23429:SF0">
    <property type="entry name" value="GLUCOSE-6-PHOSPHATE 1-DEHYDROGENASE"/>
    <property type="match status" value="1"/>
</dbReference>
<comment type="pathway">
    <text evidence="1">Carbohydrate degradation; pentose phosphate pathway.</text>
</comment>
<dbReference type="Gene3D" id="3.30.360.10">
    <property type="entry name" value="Dihydrodipicolinate Reductase, domain 2"/>
    <property type="match status" value="1"/>
</dbReference>
<accession>A0A7R9MPV5</accession>
<dbReference type="GO" id="GO:0006006">
    <property type="term" value="P:glucose metabolic process"/>
    <property type="evidence" value="ECO:0007669"/>
    <property type="project" value="InterPro"/>
</dbReference>
<comment type="catalytic activity">
    <reaction evidence="6">
        <text>D-glucose 6-phosphate + NADP(+) = 6-phospho-D-glucono-1,5-lactone + NADPH + H(+)</text>
        <dbReference type="Rhea" id="RHEA:15841"/>
        <dbReference type="ChEBI" id="CHEBI:15378"/>
        <dbReference type="ChEBI" id="CHEBI:57783"/>
        <dbReference type="ChEBI" id="CHEBI:57955"/>
        <dbReference type="ChEBI" id="CHEBI:58349"/>
        <dbReference type="ChEBI" id="CHEBI:61548"/>
        <dbReference type="EC" id="1.1.1.49"/>
    </reaction>
    <physiologicalReaction direction="left-to-right" evidence="6">
        <dbReference type="Rhea" id="RHEA:15842"/>
    </physiologicalReaction>
</comment>
<evidence type="ECO:0000256" key="3">
    <source>
        <dbReference type="ARBA" id="ARBA00022857"/>
    </source>
</evidence>
<keyword evidence="9" id="KW-1185">Reference proteome</keyword>
<evidence type="ECO:0000256" key="2">
    <source>
        <dbReference type="ARBA" id="ARBA00013019"/>
    </source>
</evidence>
<feature type="non-terminal residue" evidence="8">
    <location>
        <position position="292"/>
    </location>
</feature>
<dbReference type="GO" id="GO:0005829">
    <property type="term" value="C:cytosol"/>
    <property type="evidence" value="ECO:0007669"/>
    <property type="project" value="TreeGrafter"/>
</dbReference>
<keyword evidence="3" id="KW-0521">NADP</keyword>
<dbReference type="GO" id="GO:0050661">
    <property type="term" value="F:NADP binding"/>
    <property type="evidence" value="ECO:0007669"/>
    <property type="project" value="InterPro"/>
</dbReference>
<organism evidence="8">
    <name type="scientific">Oppiella nova</name>
    <dbReference type="NCBI Taxonomy" id="334625"/>
    <lineage>
        <taxon>Eukaryota</taxon>
        <taxon>Metazoa</taxon>
        <taxon>Ecdysozoa</taxon>
        <taxon>Arthropoda</taxon>
        <taxon>Chelicerata</taxon>
        <taxon>Arachnida</taxon>
        <taxon>Acari</taxon>
        <taxon>Acariformes</taxon>
        <taxon>Sarcoptiformes</taxon>
        <taxon>Oribatida</taxon>
        <taxon>Brachypylina</taxon>
        <taxon>Oppioidea</taxon>
        <taxon>Oppiidae</taxon>
        <taxon>Oppiella</taxon>
    </lineage>
</organism>
<evidence type="ECO:0000256" key="1">
    <source>
        <dbReference type="ARBA" id="ARBA00004959"/>
    </source>
</evidence>
<dbReference type="InterPro" id="IPR022675">
    <property type="entry name" value="G6P_DH_C"/>
</dbReference>
<dbReference type="SUPFAM" id="SSF55347">
    <property type="entry name" value="Glyceraldehyde-3-phosphate dehydrogenase-like, C-terminal domain"/>
    <property type="match status" value="1"/>
</dbReference>
<dbReference type="Pfam" id="PF02781">
    <property type="entry name" value="G6PD_C"/>
    <property type="match status" value="2"/>
</dbReference>